<feature type="region of interest" description="Disordered" evidence="1">
    <location>
        <begin position="24"/>
        <end position="54"/>
    </location>
</feature>
<keyword evidence="2" id="KW-0732">Signal</keyword>
<feature type="compositionally biased region" description="Low complexity" evidence="1">
    <location>
        <begin position="102"/>
        <end position="111"/>
    </location>
</feature>
<comment type="caution">
    <text evidence="3">The sequence shown here is derived from an EMBL/GenBank/DDBJ whole genome shotgun (WGS) entry which is preliminary data.</text>
</comment>
<feature type="chain" id="PRO_5020346553" evidence="2">
    <location>
        <begin position="28"/>
        <end position="135"/>
    </location>
</feature>
<feature type="compositionally biased region" description="Low complexity" evidence="1">
    <location>
        <begin position="24"/>
        <end position="43"/>
    </location>
</feature>
<protein>
    <submittedName>
        <fullName evidence="3">Uncharacterized protein</fullName>
    </submittedName>
</protein>
<evidence type="ECO:0000256" key="1">
    <source>
        <dbReference type="SAM" id="MobiDB-lite"/>
    </source>
</evidence>
<evidence type="ECO:0000313" key="3">
    <source>
        <dbReference type="EMBL" id="TCU94606.1"/>
    </source>
</evidence>
<dbReference type="OrthoDB" id="7022621at2"/>
<proteinExistence type="predicted"/>
<evidence type="ECO:0000256" key="2">
    <source>
        <dbReference type="SAM" id="SignalP"/>
    </source>
</evidence>
<feature type="signal peptide" evidence="2">
    <location>
        <begin position="1"/>
        <end position="27"/>
    </location>
</feature>
<dbReference type="AlphaFoldDB" id="A0A4R3URQ2"/>
<gene>
    <name evidence="3" type="ORF">EV671_101628</name>
</gene>
<dbReference type="EMBL" id="SMBU01000016">
    <property type="protein sequence ID" value="TCU94606.1"/>
    <property type="molecule type" value="Genomic_DNA"/>
</dbReference>
<name>A0A4R3URQ2_ROSSA</name>
<accession>A0A4R3URQ2</accession>
<dbReference type="RefSeq" id="WP_132572771.1">
    <property type="nucleotide sequence ID" value="NZ_CBCSGL010000012.1"/>
</dbReference>
<feature type="region of interest" description="Disordered" evidence="1">
    <location>
        <begin position="95"/>
        <end position="135"/>
    </location>
</feature>
<dbReference type="Proteomes" id="UP000295110">
    <property type="component" value="Unassembled WGS sequence"/>
</dbReference>
<organism evidence="3 4">
    <name type="scientific">Roseateles saccharophilus</name>
    <name type="common">Pseudomonas saccharophila</name>
    <dbReference type="NCBI Taxonomy" id="304"/>
    <lineage>
        <taxon>Bacteria</taxon>
        <taxon>Pseudomonadati</taxon>
        <taxon>Pseudomonadota</taxon>
        <taxon>Betaproteobacteria</taxon>
        <taxon>Burkholderiales</taxon>
        <taxon>Sphaerotilaceae</taxon>
        <taxon>Roseateles</taxon>
    </lineage>
</organism>
<keyword evidence="4" id="KW-1185">Reference proteome</keyword>
<sequence length="135" mass="13978">MTEISTRQRVAVACAMLATALSATAQAQPPNPAASAVQAAPGQRGDPTDARSDVPLLVYRSPLQGYRPYADTEPASWVETNKTVATVGGWRVYAKEARQPDAPDAASAPASGTKSDAKPDAGKPQPAGHAGHKMK</sequence>
<reference evidence="3 4" key="1">
    <citation type="submission" date="2019-03" db="EMBL/GenBank/DDBJ databases">
        <title>Genomic Encyclopedia of Type Strains, Phase IV (KMG-IV): sequencing the most valuable type-strain genomes for metagenomic binning, comparative biology and taxonomic classification.</title>
        <authorList>
            <person name="Goeker M."/>
        </authorList>
    </citation>
    <scope>NUCLEOTIDE SEQUENCE [LARGE SCALE GENOMIC DNA]</scope>
    <source>
        <strain evidence="3 4">DSM 654</strain>
    </source>
</reference>
<evidence type="ECO:0000313" key="4">
    <source>
        <dbReference type="Proteomes" id="UP000295110"/>
    </source>
</evidence>